<dbReference type="AlphaFoldDB" id="A0A6B3NMR6"/>
<reference evidence="1" key="1">
    <citation type="submission" date="2019-11" db="EMBL/GenBank/DDBJ databases">
        <title>Genomic insights into an expanded diversity of filamentous marine cyanobacteria reveals the extraordinary biosynthetic potential of Moorea and Okeania.</title>
        <authorList>
            <person name="Ferreira Leao T."/>
            <person name="Wang M."/>
            <person name="Moss N."/>
            <person name="Da Silva R."/>
            <person name="Sanders J."/>
            <person name="Nurk S."/>
            <person name="Gurevich A."/>
            <person name="Humphrey G."/>
            <person name="Reher R."/>
            <person name="Zhu Q."/>
            <person name="Belda-Ferre P."/>
            <person name="Glukhov E."/>
            <person name="Rex R."/>
            <person name="Dorrestein P.C."/>
            <person name="Knight R."/>
            <person name="Pevzner P."/>
            <person name="Gerwick W.H."/>
            <person name="Gerwick L."/>
        </authorList>
    </citation>
    <scope>NUCLEOTIDE SEQUENCE</scope>
    <source>
        <strain evidence="1">SIO1C4</strain>
    </source>
</reference>
<evidence type="ECO:0000313" key="1">
    <source>
        <dbReference type="EMBL" id="NER31662.1"/>
    </source>
</evidence>
<dbReference type="EMBL" id="JAAHFQ010000894">
    <property type="protein sequence ID" value="NER31662.1"/>
    <property type="molecule type" value="Genomic_DNA"/>
</dbReference>
<sequence>MTVDDRYYDVIGFGDEIPGIFALISAAREYRRRTSKYPRILLMSKGSKLESVGGHVVRGGLAYLDRSQISRQLRRALGLGTFGAPPAIYREFLQRAGVVFIALDPRQAGAALQKMMQEAGVALIREVEIDSVLKEDQRIVGIKLARGETYFGKQFIDSTVNAELAQAAGVNKLRGFETFGLPESELPVTLVFETEGISVKRLKQIEYAYLKRFTNPKDAQAQDFIRHAAGFDQQLMTRISKDMFDPRGNLKTMWAGRDYIDVRSPALSVAYHSFRGKKFSLAETGMILDKGNIAILPGGRLSWNALLCYVNGTQAEELATGGGKPTSEILEEMSFVGKWFKSFGATSVKPASELYIRHAGNITGAVEPLSGADMLRGGVPTRQALGTFAYHFDVRGGITGIGAKADALGFKSVSFEQPIFNIGIRHAQIQDVPNLAVVSPASGFKGFASSAGRIVEFNVAVGQGLGIAAIIALLSDRNLADVSNVEVRQVLVEIGQLPSVFGVAKSIAASKLQQFETQIV</sequence>
<organism evidence="1">
    <name type="scientific">Symploca sp. SIO1C4</name>
    <dbReference type="NCBI Taxonomy" id="2607765"/>
    <lineage>
        <taxon>Bacteria</taxon>
        <taxon>Bacillati</taxon>
        <taxon>Cyanobacteriota</taxon>
        <taxon>Cyanophyceae</taxon>
        <taxon>Coleofasciculales</taxon>
        <taxon>Coleofasciculaceae</taxon>
        <taxon>Symploca</taxon>
    </lineage>
</organism>
<protein>
    <submittedName>
        <fullName evidence="1">FAD-dependent oxidoreductase</fullName>
    </submittedName>
</protein>
<name>A0A6B3NMR6_9CYAN</name>
<accession>A0A6B3NMR6</accession>
<dbReference type="Pfam" id="PF12831">
    <property type="entry name" value="FAD_oxidored"/>
    <property type="match status" value="1"/>
</dbReference>
<gene>
    <name evidence="1" type="ORF">F6J89_29640</name>
</gene>
<proteinExistence type="predicted"/>
<comment type="caution">
    <text evidence="1">The sequence shown here is derived from an EMBL/GenBank/DDBJ whole genome shotgun (WGS) entry which is preliminary data.</text>
</comment>
<dbReference type="SUPFAM" id="SSF51905">
    <property type="entry name" value="FAD/NAD(P)-binding domain"/>
    <property type="match status" value="1"/>
</dbReference>
<dbReference type="InterPro" id="IPR036188">
    <property type="entry name" value="FAD/NAD-bd_sf"/>
</dbReference>